<feature type="domain" description="TAFII55 protein conserved region" evidence="7">
    <location>
        <begin position="1"/>
        <end position="100"/>
    </location>
</feature>
<evidence type="ECO:0000256" key="3">
    <source>
        <dbReference type="ARBA" id="ARBA00023015"/>
    </source>
</evidence>
<dbReference type="GO" id="GO:0051123">
    <property type="term" value="P:RNA polymerase II preinitiation complex assembly"/>
    <property type="evidence" value="ECO:0007669"/>
    <property type="project" value="TreeGrafter"/>
</dbReference>
<feature type="compositionally biased region" description="Basic residues" evidence="6">
    <location>
        <begin position="162"/>
        <end position="172"/>
    </location>
</feature>
<evidence type="ECO:0000256" key="1">
    <source>
        <dbReference type="ARBA" id="ARBA00004123"/>
    </source>
</evidence>
<keyword evidence="10" id="KW-1185">Reference proteome</keyword>
<evidence type="ECO:0000256" key="4">
    <source>
        <dbReference type="ARBA" id="ARBA00023163"/>
    </source>
</evidence>
<dbReference type="OrthoDB" id="153872at2759"/>
<evidence type="ECO:0000256" key="2">
    <source>
        <dbReference type="ARBA" id="ARBA00009368"/>
    </source>
</evidence>
<protein>
    <submittedName>
        <fullName evidence="9">TAFII55_N domain-containing protein</fullName>
    </submittedName>
</protein>
<dbReference type="PANTHER" id="PTHR12228">
    <property type="entry name" value="TRANSCRIPTION INITIATION FACTOR TFIID 55 KD SUBUNIT-RELATED"/>
    <property type="match status" value="1"/>
</dbReference>
<comment type="similarity">
    <text evidence="2">Belongs to the TAF7 family.</text>
</comment>
<feature type="compositionally biased region" description="Polar residues" evidence="6">
    <location>
        <begin position="144"/>
        <end position="157"/>
    </location>
</feature>
<dbReference type="InterPro" id="IPR006751">
    <property type="entry name" value="TAFII55_prot_cons_reg"/>
</dbReference>
<dbReference type="InterPro" id="IPR037817">
    <property type="entry name" value="TAF7"/>
</dbReference>
<feature type="compositionally biased region" description="Acidic residues" evidence="6">
    <location>
        <begin position="242"/>
        <end position="284"/>
    </location>
</feature>
<keyword evidence="4" id="KW-0804">Transcription</keyword>
<dbReference type="VEuPathDB" id="FungiDB:PTTG_04765"/>
<gene>
    <name evidence="8" type="ORF">PTTG_04765</name>
</gene>
<feature type="region of interest" description="Disordered" evidence="6">
    <location>
        <begin position="112"/>
        <end position="175"/>
    </location>
</feature>
<dbReference type="SMART" id="SM01370">
    <property type="entry name" value="TAFII55_N"/>
    <property type="match status" value="1"/>
</dbReference>
<dbReference type="AlphaFoldDB" id="A0A180GT39"/>
<dbReference type="CDD" id="cd08047">
    <property type="entry name" value="TAF7"/>
    <property type="match status" value="1"/>
</dbReference>
<reference evidence="9 10" key="3">
    <citation type="journal article" date="2017" name="G3 (Bethesda)">
        <title>Comparative analysis highlights variable genome content of wheat rusts and divergence of the mating loci.</title>
        <authorList>
            <person name="Cuomo C.A."/>
            <person name="Bakkeren G."/>
            <person name="Khalil H.B."/>
            <person name="Panwar V."/>
            <person name="Joly D."/>
            <person name="Linning R."/>
            <person name="Sakthikumar S."/>
            <person name="Song X."/>
            <person name="Adiconis X."/>
            <person name="Fan L."/>
            <person name="Goldberg J.M."/>
            <person name="Levin J.Z."/>
            <person name="Young S."/>
            <person name="Zeng Q."/>
            <person name="Anikster Y."/>
            <person name="Bruce M."/>
            <person name="Wang M."/>
            <person name="Yin C."/>
            <person name="McCallum B."/>
            <person name="Szabo L.J."/>
            <person name="Hulbert S."/>
            <person name="Chen X."/>
            <person name="Fellers J.P."/>
        </authorList>
    </citation>
    <scope>NUCLEOTIDE SEQUENCE</scope>
    <source>
        <strain evidence="10">Isolate 1-1 / race 1 (BBBD)</strain>
        <strain evidence="9">isolate 1-1 / race 1 (BBBD)</strain>
    </source>
</reference>
<dbReference type="Pfam" id="PF04658">
    <property type="entry name" value="TAFII55_N"/>
    <property type="match status" value="1"/>
</dbReference>
<keyword evidence="5" id="KW-0539">Nucleus</keyword>
<keyword evidence="3" id="KW-0805">Transcription regulation</keyword>
<dbReference type="GO" id="GO:0016251">
    <property type="term" value="F:RNA polymerase II general transcription initiation factor activity"/>
    <property type="evidence" value="ECO:0007669"/>
    <property type="project" value="TreeGrafter"/>
</dbReference>
<evidence type="ECO:0000256" key="5">
    <source>
        <dbReference type="ARBA" id="ARBA00023242"/>
    </source>
</evidence>
<dbReference type="EnsemblFungi" id="PTTG_04765-t43_1">
    <property type="protein sequence ID" value="PTTG_04765-t43_1-p1"/>
    <property type="gene ID" value="PTTG_04765"/>
</dbReference>
<dbReference type="PANTHER" id="PTHR12228:SF0">
    <property type="entry name" value="TATA-BOX BINDING PROTEIN ASSOCIATED FACTOR 7"/>
    <property type="match status" value="1"/>
</dbReference>
<dbReference type="Proteomes" id="UP000005240">
    <property type="component" value="Unassembled WGS sequence"/>
</dbReference>
<reference evidence="9" key="4">
    <citation type="submission" date="2025-05" db="UniProtKB">
        <authorList>
            <consortium name="EnsemblFungi"/>
        </authorList>
    </citation>
    <scope>IDENTIFICATION</scope>
    <source>
        <strain evidence="9">isolate 1-1 / race 1 (BBBD)</strain>
    </source>
</reference>
<accession>A0A180GT39</accession>
<comment type="subcellular location">
    <subcellularLocation>
        <location evidence="1">Nucleus</location>
    </subcellularLocation>
</comment>
<feature type="region of interest" description="Disordered" evidence="6">
    <location>
        <begin position="233"/>
        <end position="288"/>
    </location>
</feature>
<evidence type="ECO:0000256" key="6">
    <source>
        <dbReference type="SAM" id="MobiDB-lite"/>
    </source>
</evidence>
<reference evidence="8" key="1">
    <citation type="submission" date="2009-11" db="EMBL/GenBank/DDBJ databases">
        <authorList>
            <consortium name="The Broad Institute Genome Sequencing Platform"/>
            <person name="Ward D."/>
            <person name="Feldgarden M."/>
            <person name="Earl A."/>
            <person name="Young S.K."/>
            <person name="Zeng Q."/>
            <person name="Koehrsen M."/>
            <person name="Alvarado L."/>
            <person name="Berlin A."/>
            <person name="Bochicchio J."/>
            <person name="Borenstein D."/>
            <person name="Chapman S.B."/>
            <person name="Chen Z."/>
            <person name="Engels R."/>
            <person name="Freedman E."/>
            <person name="Gellesch M."/>
            <person name="Goldberg J."/>
            <person name="Griggs A."/>
            <person name="Gujja S."/>
            <person name="Heilman E."/>
            <person name="Heiman D."/>
            <person name="Hepburn T."/>
            <person name="Howarth C."/>
            <person name="Jen D."/>
            <person name="Larson L."/>
            <person name="Lewis B."/>
            <person name="Mehta T."/>
            <person name="Park D."/>
            <person name="Pearson M."/>
            <person name="Roberts A."/>
            <person name="Saif S."/>
            <person name="Shea T."/>
            <person name="Shenoy N."/>
            <person name="Sisk P."/>
            <person name="Stolte C."/>
            <person name="Sykes S."/>
            <person name="Thomson T."/>
            <person name="Walk T."/>
            <person name="White J."/>
            <person name="Yandava C."/>
            <person name="Izard J."/>
            <person name="Baranova O.V."/>
            <person name="Blanton J.M."/>
            <person name="Tanner A.C."/>
            <person name="Dewhirst F.E."/>
            <person name="Haas B."/>
            <person name="Nusbaum C."/>
            <person name="Birren B."/>
        </authorList>
    </citation>
    <scope>NUCLEOTIDE SEQUENCE [LARGE SCALE GENOMIC DNA]</scope>
    <source>
        <strain evidence="8">1-1 BBBD Race 1</strain>
    </source>
</reference>
<reference evidence="8" key="2">
    <citation type="submission" date="2016-05" db="EMBL/GenBank/DDBJ databases">
        <title>Comparative analysis highlights variable genome content of wheat rusts and divergence of the mating loci.</title>
        <authorList>
            <person name="Cuomo C.A."/>
            <person name="Bakkeren G."/>
            <person name="Szabo L."/>
            <person name="Khalil H."/>
            <person name="Joly D."/>
            <person name="Goldberg J."/>
            <person name="Young S."/>
            <person name="Zeng Q."/>
            <person name="Fellers J."/>
        </authorList>
    </citation>
    <scope>NUCLEOTIDE SEQUENCE [LARGE SCALE GENOMIC DNA]</scope>
    <source>
        <strain evidence="8">1-1 BBBD Race 1</strain>
    </source>
</reference>
<evidence type="ECO:0000313" key="9">
    <source>
        <dbReference type="EnsemblFungi" id="PTTG_04765-t43_1-p1"/>
    </source>
</evidence>
<evidence type="ECO:0000313" key="10">
    <source>
        <dbReference type="Proteomes" id="UP000005240"/>
    </source>
</evidence>
<evidence type="ECO:0000313" key="8">
    <source>
        <dbReference type="EMBL" id="OAV95930.1"/>
    </source>
</evidence>
<dbReference type="GO" id="GO:0005669">
    <property type="term" value="C:transcription factor TFIID complex"/>
    <property type="evidence" value="ECO:0007669"/>
    <property type="project" value="InterPro"/>
</dbReference>
<sequence length="366" mass="41044">MKLVDLPCIIKSQKTFDNKHMLKIADICQMILVEDTPITKESTVTQGNFNIHDCIYPHGLTPPLHHVRKRWFRKRLNKRTIETVERAVERLLEEDGRADQVIINLVNNVRDLSDSEGKDYQPPQSATVGFGNQPPSKIVYNKARPSTSHTKPSSSQPFDPHGHHHQQQRHDKHGSAQTITVEIPMGELLGARTPAGEEFEDRGAMDYDDKGSINSKLAAEIEAGLMESAAAEARAAAGLTGPEDEEDENDSKDLFGDGDNDDDEEDDDDEEKDDDDDEEETNEMVEDKQRIRLLQGELKDLEAAVSRKKVETAGATNLIARKRFEEALKKLYLELESKKNQLTSTHATLAYVVNLRFGLVAIAVPR</sequence>
<evidence type="ECO:0000259" key="7">
    <source>
        <dbReference type="SMART" id="SM01370"/>
    </source>
</evidence>
<dbReference type="EMBL" id="ADAS02000024">
    <property type="protein sequence ID" value="OAV95930.1"/>
    <property type="molecule type" value="Genomic_DNA"/>
</dbReference>
<name>A0A180GT39_PUCT1</name>
<organism evidence="8">
    <name type="scientific">Puccinia triticina (isolate 1-1 / race 1 (BBBD))</name>
    <name type="common">Brown leaf rust fungus</name>
    <dbReference type="NCBI Taxonomy" id="630390"/>
    <lineage>
        <taxon>Eukaryota</taxon>
        <taxon>Fungi</taxon>
        <taxon>Dikarya</taxon>
        <taxon>Basidiomycota</taxon>
        <taxon>Pucciniomycotina</taxon>
        <taxon>Pucciniomycetes</taxon>
        <taxon>Pucciniales</taxon>
        <taxon>Pucciniaceae</taxon>
        <taxon>Puccinia</taxon>
    </lineage>
</organism>
<proteinExistence type="inferred from homology"/>